<organism evidence="1 2">
    <name type="scientific">Candida boidinii</name>
    <name type="common">Yeast</name>
    <dbReference type="NCBI Taxonomy" id="5477"/>
    <lineage>
        <taxon>Eukaryota</taxon>
        <taxon>Fungi</taxon>
        <taxon>Dikarya</taxon>
        <taxon>Ascomycota</taxon>
        <taxon>Saccharomycotina</taxon>
        <taxon>Pichiomycetes</taxon>
        <taxon>Pichiales</taxon>
        <taxon>Pichiaceae</taxon>
        <taxon>Ogataea</taxon>
        <taxon>Ogataea/Candida clade</taxon>
    </lineage>
</organism>
<protein>
    <submittedName>
        <fullName evidence="1">Unnamed protein product</fullName>
    </submittedName>
</protein>
<gene>
    <name evidence="1" type="ORF">Cboi01_000610500</name>
</gene>
<dbReference type="Proteomes" id="UP001165101">
    <property type="component" value="Unassembled WGS sequence"/>
</dbReference>
<name>A0ACB5U664_CANBO</name>
<reference evidence="1" key="1">
    <citation type="submission" date="2023-04" db="EMBL/GenBank/DDBJ databases">
        <title>Candida boidinii NBRC 1967.</title>
        <authorList>
            <person name="Ichikawa N."/>
            <person name="Sato H."/>
            <person name="Tonouchi N."/>
        </authorList>
    </citation>
    <scope>NUCLEOTIDE SEQUENCE</scope>
    <source>
        <strain evidence="1">NBRC 1967</strain>
    </source>
</reference>
<sequence>MTDIEERKRPAEGLSNDEPKLKQQNTTTTTLSSTESTTVTQKPQVKGVAAIKPEFIISSKFQTLYNDDDAESAKQKEQHEQQKGKNNDKGKGKGKGKKKNHKGQNKNRDLRQEGEEIRLCISLIDPNDDSRICKFGADSCRFTHNIEEYLSNKPQDISGMCPVFQELGYCPTGLKCRWLSSHYNKETKNLIYDESKFKNGIKIPHNGEI</sequence>
<evidence type="ECO:0000313" key="1">
    <source>
        <dbReference type="EMBL" id="GMF02435.1"/>
    </source>
</evidence>
<proteinExistence type="predicted"/>
<evidence type="ECO:0000313" key="2">
    <source>
        <dbReference type="Proteomes" id="UP001165101"/>
    </source>
</evidence>
<comment type="caution">
    <text evidence="1">The sequence shown here is derived from an EMBL/GenBank/DDBJ whole genome shotgun (WGS) entry which is preliminary data.</text>
</comment>
<dbReference type="EMBL" id="BSXV01005547">
    <property type="protein sequence ID" value="GMF02435.1"/>
    <property type="molecule type" value="Genomic_DNA"/>
</dbReference>
<accession>A0ACB5U664</accession>
<keyword evidence="2" id="KW-1185">Reference proteome</keyword>